<gene>
    <name evidence="3" type="ORF">LIZ65_03005</name>
</gene>
<evidence type="ECO:0000256" key="1">
    <source>
        <dbReference type="SAM" id="Phobius"/>
    </source>
</evidence>
<accession>A0ABS8DCW7</accession>
<feature type="transmembrane region" description="Helical" evidence="1">
    <location>
        <begin position="176"/>
        <end position="194"/>
    </location>
</feature>
<dbReference type="RefSeq" id="WP_066732523.1">
    <property type="nucleotide sequence ID" value="NZ_JAJCIQ010000001.1"/>
</dbReference>
<dbReference type="PROSITE" id="PS51257">
    <property type="entry name" value="PROKAR_LIPOPROTEIN"/>
    <property type="match status" value="1"/>
</dbReference>
<keyword evidence="4" id="KW-1185">Reference proteome</keyword>
<keyword evidence="1" id="KW-0812">Transmembrane</keyword>
<dbReference type="Proteomes" id="UP001299546">
    <property type="component" value="Unassembled WGS sequence"/>
</dbReference>
<sequence>MRSRVAKTLGLVVAMVACVGMTVFAAPSPSATTVVNKVSKAVDKDGKAVDVTIKDVPAEYADAVAEVKTEAKLKELLGSEFTATTAVASVREISVPEGTAFPVTITFEMNGVTSSSKVWVLHYDTEKGAWEKVEATAGEGTISATFTSLSPVAFVVDKATLSSGAGTTSPKTSASAVSAIAVVGLAAVAGVCGLKKKSYAK</sequence>
<comment type="caution">
    <text evidence="3">The sequence shown here is derived from an EMBL/GenBank/DDBJ whole genome shotgun (WGS) entry which is preliminary data.</text>
</comment>
<protein>
    <submittedName>
        <fullName evidence="3">Uncharacterized protein</fullName>
    </submittedName>
</protein>
<name>A0ABS8DCW7_9FIRM</name>
<proteinExistence type="predicted"/>
<keyword evidence="1" id="KW-0472">Membrane</keyword>
<reference evidence="3 4" key="1">
    <citation type="submission" date="2021-10" db="EMBL/GenBank/DDBJ databases">
        <title>Collection of gut derived symbiotic bacterial strains cultured from healthy donors.</title>
        <authorList>
            <person name="Lin H."/>
            <person name="Littmann E."/>
            <person name="Kohout C."/>
            <person name="Pamer E.G."/>
        </authorList>
    </citation>
    <scope>NUCLEOTIDE SEQUENCE [LARGE SCALE GENOMIC DNA]</scope>
    <source>
        <strain evidence="3 4">DFI.1.165</strain>
    </source>
</reference>
<keyword evidence="1" id="KW-1133">Transmembrane helix</keyword>
<keyword evidence="2" id="KW-0732">Signal</keyword>
<dbReference type="EMBL" id="JAJCIS010000001">
    <property type="protein sequence ID" value="MCB7386247.1"/>
    <property type="molecule type" value="Genomic_DNA"/>
</dbReference>
<organism evidence="3 4">
    <name type="scientific">Bariatricus massiliensis</name>
    <dbReference type="NCBI Taxonomy" id="1745713"/>
    <lineage>
        <taxon>Bacteria</taxon>
        <taxon>Bacillati</taxon>
        <taxon>Bacillota</taxon>
        <taxon>Clostridia</taxon>
        <taxon>Lachnospirales</taxon>
        <taxon>Lachnospiraceae</taxon>
        <taxon>Bariatricus</taxon>
    </lineage>
</organism>
<evidence type="ECO:0000313" key="4">
    <source>
        <dbReference type="Proteomes" id="UP001299546"/>
    </source>
</evidence>
<feature type="signal peptide" evidence="2">
    <location>
        <begin position="1"/>
        <end position="25"/>
    </location>
</feature>
<evidence type="ECO:0000313" key="3">
    <source>
        <dbReference type="EMBL" id="MCB7386247.1"/>
    </source>
</evidence>
<evidence type="ECO:0000256" key="2">
    <source>
        <dbReference type="SAM" id="SignalP"/>
    </source>
</evidence>
<feature type="chain" id="PRO_5046348166" evidence="2">
    <location>
        <begin position="26"/>
        <end position="201"/>
    </location>
</feature>